<evidence type="ECO:0000256" key="2">
    <source>
        <dbReference type="PIRSR" id="PIRSR640198-1"/>
    </source>
</evidence>
<gene>
    <name evidence="5" type="ORF">FA046_03625</name>
</gene>
<feature type="binding site" evidence="3">
    <location>
        <begin position="210"/>
        <end position="217"/>
    </location>
    <ligand>
        <name>ATP</name>
        <dbReference type="ChEBI" id="CHEBI:30616"/>
    </ligand>
</feature>
<evidence type="ECO:0000313" key="6">
    <source>
        <dbReference type="Proteomes" id="UP000308181"/>
    </source>
</evidence>
<dbReference type="Pfam" id="PF02661">
    <property type="entry name" value="Fic"/>
    <property type="match status" value="1"/>
</dbReference>
<evidence type="ECO:0000259" key="4">
    <source>
        <dbReference type="PROSITE" id="PS51459"/>
    </source>
</evidence>
<dbReference type="PANTHER" id="PTHR13504:SF35">
    <property type="entry name" value="PROTEIN ADENYLYLTRANSFERASE SOFIC"/>
    <property type="match status" value="1"/>
</dbReference>
<dbReference type="PIRSF" id="PIRSF038925">
    <property type="entry name" value="AMP-prot_trans"/>
    <property type="match status" value="1"/>
</dbReference>
<dbReference type="InterPro" id="IPR040198">
    <property type="entry name" value="Fido_containing"/>
</dbReference>
<dbReference type="InterPro" id="IPR026287">
    <property type="entry name" value="SoFic-like"/>
</dbReference>
<proteinExistence type="predicted"/>
<keyword evidence="1" id="KW-0547">Nucleotide-binding</keyword>
<keyword evidence="1" id="KW-0067">ATP-binding</keyword>
<feature type="binding site" evidence="1">
    <location>
        <position position="248"/>
    </location>
    <ligand>
        <name>ATP</name>
        <dbReference type="ChEBI" id="CHEBI:30616"/>
    </ligand>
</feature>
<evidence type="ECO:0000256" key="3">
    <source>
        <dbReference type="PIRSR" id="PIRSR640198-2"/>
    </source>
</evidence>
<dbReference type="PROSITE" id="PS51459">
    <property type="entry name" value="FIDO"/>
    <property type="match status" value="1"/>
</dbReference>
<feature type="binding site" evidence="3">
    <location>
        <begin position="249"/>
        <end position="250"/>
    </location>
    <ligand>
        <name>ATP</name>
        <dbReference type="ChEBI" id="CHEBI:30616"/>
    </ligand>
</feature>
<name>A0A4U1C8M4_9SPHI</name>
<dbReference type="RefSeq" id="WP_136824983.1">
    <property type="nucleotide sequence ID" value="NZ_SWBP01000001.1"/>
</dbReference>
<dbReference type="PANTHER" id="PTHR13504">
    <property type="entry name" value="FIDO DOMAIN-CONTAINING PROTEIN DDB_G0283145"/>
    <property type="match status" value="1"/>
</dbReference>
<dbReference type="OrthoDB" id="9814400at2"/>
<feature type="binding site" evidence="1">
    <location>
        <position position="70"/>
    </location>
    <ligand>
        <name>ATP</name>
        <dbReference type="ChEBI" id="CHEBI:30616"/>
    </ligand>
</feature>
<dbReference type="Proteomes" id="UP000308181">
    <property type="component" value="Unassembled WGS sequence"/>
</dbReference>
<feature type="active site" evidence="2">
    <location>
        <position position="206"/>
    </location>
</feature>
<dbReference type="InterPro" id="IPR025758">
    <property type="entry name" value="Fic/DOC_N"/>
</dbReference>
<dbReference type="Pfam" id="PF13784">
    <property type="entry name" value="Fic_N"/>
    <property type="match status" value="1"/>
</dbReference>
<accession>A0A4U1C8M4</accession>
<comment type="caution">
    <text evidence="5">The sequence shown here is derived from an EMBL/GenBank/DDBJ whole genome shotgun (WGS) entry which is preliminary data.</text>
</comment>
<dbReference type="AlphaFoldDB" id="A0A4U1C8M4"/>
<reference evidence="5 6" key="1">
    <citation type="submission" date="2019-04" db="EMBL/GenBank/DDBJ databases">
        <title>Pedobacter sp. AR-3-17 sp. nov., isolated from Arctic soil.</title>
        <authorList>
            <person name="Dahal R.H."/>
            <person name="Kim D.-U."/>
        </authorList>
    </citation>
    <scope>NUCLEOTIDE SEQUENCE [LARGE SCALE GENOMIC DNA]</scope>
    <source>
        <strain evidence="5 6">AR-3-17</strain>
    </source>
</reference>
<protein>
    <submittedName>
        <fullName evidence="5">Fic family protein</fullName>
    </submittedName>
</protein>
<dbReference type="EMBL" id="SWBP01000001">
    <property type="protein sequence ID" value="TKC00777.1"/>
    <property type="molecule type" value="Genomic_DNA"/>
</dbReference>
<sequence>MAYDRNKPFNNLPLLPPAVAIEDDVTILKALVTTSRALATVNMSIQRLPNPFILINTVALQEAKASTAIENIFTTEDELYKAISDTYKEENANAATKEVLRYREALWEGYQLMDKNKRIDLNIIKGIFKQIKNTTAGLRSAQSLTVIRRGQSEFRSGEIIYTPPRGEQVLQNLMDNLIDYLNDDEKYPTDPLLKMCVAHYQFEAIHPFVDGNGRTGRILNLLYLVNKGLLSQPALYLSKYIILNKDDYYYHLGVVTQRGAWKDWILYLLDAVEKTALLTSQLIESILAQMEATLNQAKSKIKWYSKEVNELLFSQPYIKPKLIGEFLKISSRTTLTKYFNELVENKVLSIRKDGKEVFYVNDDLIRILEG</sequence>
<dbReference type="GO" id="GO:0005524">
    <property type="term" value="F:ATP binding"/>
    <property type="evidence" value="ECO:0007669"/>
    <property type="project" value="UniProtKB-KW"/>
</dbReference>
<feature type="binding site" evidence="1">
    <location>
        <begin position="211"/>
        <end position="217"/>
    </location>
    <ligand>
        <name>ATP</name>
        <dbReference type="ChEBI" id="CHEBI:30616"/>
    </ligand>
</feature>
<keyword evidence="6" id="KW-1185">Reference proteome</keyword>
<evidence type="ECO:0000313" key="5">
    <source>
        <dbReference type="EMBL" id="TKC00777.1"/>
    </source>
</evidence>
<dbReference type="SUPFAM" id="SSF140931">
    <property type="entry name" value="Fic-like"/>
    <property type="match status" value="1"/>
</dbReference>
<dbReference type="Gene3D" id="1.10.3290.10">
    <property type="entry name" value="Fido-like domain"/>
    <property type="match status" value="1"/>
</dbReference>
<dbReference type="Pfam" id="PF21248">
    <property type="entry name" value="SoFic-like_C"/>
    <property type="match status" value="1"/>
</dbReference>
<feature type="domain" description="Fido" evidence="4">
    <location>
        <begin position="119"/>
        <end position="270"/>
    </location>
</feature>
<dbReference type="InterPro" id="IPR003812">
    <property type="entry name" value="Fido"/>
</dbReference>
<dbReference type="InterPro" id="IPR048770">
    <property type="entry name" value="SoFic-like_C"/>
</dbReference>
<dbReference type="InterPro" id="IPR036597">
    <property type="entry name" value="Fido-like_dom_sf"/>
</dbReference>
<feature type="binding site" evidence="1">
    <location>
        <position position="206"/>
    </location>
    <ligand>
        <name>ATP</name>
        <dbReference type="ChEBI" id="CHEBI:30616"/>
    </ligand>
</feature>
<evidence type="ECO:0000256" key="1">
    <source>
        <dbReference type="PIRSR" id="PIRSR038925-1"/>
    </source>
</evidence>
<organism evidence="5 6">
    <name type="scientific">Pedobacter cryophilus</name>
    <dbReference type="NCBI Taxonomy" id="2571271"/>
    <lineage>
        <taxon>Bacteria</taxon>
        <taxon>Pseudomonadati</taxon>
        <taxon>Bacteroidota</taxon>
        <taxon>Sphingobacteriia</taxon>
        <taxon>Sphingobacteriales</taxon>
        <taxon>Sphingobacteriaceae</taxon>
        <taxon>Pedobacter</taxon>
    </lineage>
</organism>